<dbReference type="EMBL" id="CP083974">
    <property type="protein sequence ID" value="UZF44151.1"/>
    <property type="molecule type" value="Genomic_DNA"/>
</dbReference>
<feature type="compositionally biased region" description="Low complexity" evidence="1">
    <location>
        <begin position="646"/>
        <end position="660"/>
    </location>
</feature>
<evidence type="ECO:0000256" key="1">
    <source>
        <dbReference type="SAM" id="MobiDB-lite"/>
    </source>
</evidence>
<feature type="region of interest" description="Disordered" evidence="1">
    <location>
        <begin position="636"/>
        <end position="689"/>
    </location>
</feature>
<feature type="compositionally biased region" description="Polar residues" evidence="1">
    <location>
        <begin position="441"/>
        <end position="453"/>
    </location>
</feature>
<dbReference type="Proteomes" id="UP001162740">
    <property type="component" value="Chromosome"/>
</dbReference>
<feature type="compositionally biased region" description="Acidic residues" evidence="1">
    <location>
        <begin position="661"/>
        <end position="676"/>
    </location>
</feature>
<evidence type="ECO:0000313" key="2">
    <source>
        <dbReference type="EMBL" id="UZF44151.1"/>
    </source>
</evidence>
<dbReference type="RefSeq" id="WP_229582660.1">
    <property type="nucleotide sequence ID" value="NZ_CP083974.1"/>
</dbReference>
<feature type="compositionally biased region" description="Polar residues" evidence="1">
    <location>
        <begin position="475"/>
        <end position="487"/>
    </location>
</feature>
<protein>
    <submittedName>
        <fullName evidence="2">Uncharacterized protein</fullName>
    </submittedName>
</protein>
<feature type="compositionally biased region" description="Polar residues" evidence="1">
    <location>
        <begin position="384"/>
        <end position="393"/>
    </location>
</feature>
<feature type="compositionally biased region" description="Acidic residues" evidence="1">
    <location>
        <begin position="415"/>
        <end position="432"/>
    </location>
</feature>
<evidence type="ECO:0000313" key="3">
    <source>
        <dbReference type="Proteomes" id="UP001162740"/>
    </source>
</evidence>
<sequence>MRNARALRVSVSLIGALTVIGLVVFNSGFAGRTLASWNDRVFGSAKFGIDSARVQGYAQALAGRFVLDRTILSDFDWHGVSTTHGPLAAGTTTASGSHHSGNFSTVIRLEENATACASYIPHTGNCAQAFSGSPAGYATSSLNKFEVTALGIPLVWTRDKVSVRTSATCPAAGPMMAGSLLPTGGSSSGAGIFLRKDSLTGSDLFLPFPSEPPATGGETHSEGERSFGSGSIGFVYKVRLTRTTRVTENSAMSQLRIRIRTVSALAENQQWEVDAVLAHAECGVGVAAPNLPPAVPLGSRLASLTSLMLNQLNSALCPTELDKTAPSEPSEAVEESERVSLEPETIDSVEAEPIVLPLDADSSKEVETGEQSPTEPSTFECRSENTASETKSATDLLIEEGMVGEPDDRTSQDLTDPEADSDVGSVAEEDADPEGKPVDPESSQAGSDTSVVTDGSAPYAESEPSDTSAVGEPTFSVSDPNAESETTVLVPRPEAEVPSTDSSEAPPTVPRGPVTPTRVRLSAPFSVVTKDGDDLGTMTIDDVSRTPGCVAARLTMNTSDGVSYLNGLRPSDFREVLADGDTARVGSVSGECVSGASLPSSFDPASHYSGWVTFGVTDSSRAVMLRPTGTAGWIIDLPPPTPVTPMPVVTTSPGTPLGDGTTEDTESEEPAPETTEDAAPAVSEDVTGG</sequence>
<gene>
    <name evidence="2" type="ORF">KUM34_020120</name>
</gene>
<feature type="region of interest" description="Disordered" evidence="1">
    <location>
        <begin position="320"/>
        <end position="517"/>
    </location>
</feature>
<name>A0AA47A956_RHORH</name>
<dbReference type="AlphaFoldDB" id="A0AA47A956"/>
<accession>A0AA47A956</accession>
<proteinExistence type="predicted"/>
<reference evidence="2 3" key="1">
    <citation type="journal article" date="2021" name="Front. Microbiol.">
        <title>Bacterial Transformation of Aromatic Monomers in Softwood Black Liquor.</title>
        <authorList>
            <person name="Navas L.E."/>
            <person name="Dexter G."/>
            <person name="Liu J."/>
            <person name="Levy-Booth D."/>
            <person name="Cho M."/>
            <person name="Jang S.K."/>
            <person name="Mansfield S.D."/>
            <person name="Renneckar S."/>
            <person name="Mohn W.W."/>
            <person name="Eltis L.D."/>
        </authorList>
    </citation>
    <scope>NUCLEOTIDE SEQUENCE [LARGE SCALE GENOMIC DNA]</scope>
    <source>
        <strain evidence="2 3">GD02</strain>
    </source>
</reference>
<organism evidence="2 3">
    <name type="scientific">Rhodococcus rhodochrous</name>
    <dbReference type="NCBI Taxonomy" id="1829"/>
    <lineage>
        <taxon>Bacteria</taxon>
        <taxon>Bacillati</taxon>
        <taxon>Actinomycetota</taxon>
        <taxon>Actinomycetes</taxon>
        <taxon>Mycobacteriales</taxon>
        <taxon>Nocardiaceae</taxon>
        <taxon>Rhodococcus</taxon>
    </lineage>
</organism>